<organism evidence="2 3">
    <name type="scientific">Dechloromonas denitrificans</name>
    <dbReference type="NCBI Taxonomy" id="281362"/>
    <lineage>
        <taxon>Bacteria</taxon>
        <taxon>Pseudomonadati</taxon>
        <taxon>Pseudomonadota</taxon>
        <taxon>Betaproteobacteria</taxon>
        <taxon>Rhodocyclales</taxon>
        <taxon>Azonexaceae</taxon>
        <taxon>Dechloromonas</taxon>
    </lineage>
</organism>
<evidence type="ECO:0000313" key="3">
    <source>
        <dbReference type="Proteomes" id="UP000070186"/>
    </source>
</evidence>
<name>A0A133XKD6_9RHOO</name>
<accession>A0A133XKD6</accession>
<dbReference type="Proteomes" id="UP000070186">
    <property type="component" value="Unassembled WGS sequence"/>
</dbReference>
<evidence type="ECO:0000313" key="2">
    <source>
        <dbReference type="EMBL" id="KXB31405.1"/>
    </source>
</evidence>
<keyword evidence="1" id="KW-0732">Signal</keyword>
<dbReference type="EMBL" id="LODL01000013">
    <property type="protein sequence ID" value="KXB31405.1"/>
    <property type="molecule type" value="Genomic_DNA"/>
</dbReference>
<gene>
    <name evidence="2" type="ORF">AT959_06980</name>
</gene>
<dbReference type="RefSeq" id="WP_157651238.1">
    <property type="nucleotide sequence ID" value="NZ_LODL01000013.1"/>
</dbReference>
<proteinExistence type="predicted"/>
<feature type="chain" id="PRO_5007459509" description="Flagella basal body P-ring formation protein FlgA" evidence="1">
    <location>
        <begin position="22"/>
        <end position="124"/>
    </location>
</feature>
<evidence type="ECO:0008006" key="4">
    <source>
        <dbReference type="Google" id="ProtNLM"/>
    </source>
</evidence>
<reference evidence="2 3" key="1">
    <citation type="submission" date="2015-12" db="EMBL/GenBank/DDBJ databases">
        <title>Nitrous oxide reduction kinetics distinguish bacteria harboring typical versus atypical NosZ.</title>
        <authorList>
            <person name="Yoon S."/>
            <person name="Nissen S."/>
            <person name="Park D."/>
            <person name="Sanford R.A."/>
            <person name="Loeffler F.E."/>
        </authorList>
    </citation>
    <scope>NUCLEOTIDE SEQUENCE [LARGE SCALE GENOMIC DNA]</scope>
    <source>
        <strain evidence="2 3">ATCC BAA-841</strain>
    </source>
</reference>
<dbReference type="AlphaFoldDB" id="A0A133XKD6"/>
<comment type="caution">
    <text evidence="2">The sequence shown here is derived from an EMBL/GenBank/DDBJ whole genome shotgun (WGS) entry which is preliminary data.</text>
</comment>
<evidence type="ECO:0000256" key="1">
    <source>
        <dbReference type="SAM" id="SignalP"/>
    </source>
</evidence>
<feature type="signal peptide" evidence="1">
    <location>
        <begin position="1"/>
        <end position="21"/>
    </location>
</feature>
<sequence length="124" mass="13246">MPARLWLPILALLSALPPAGAEETVLGRLFLTPSQRSALDRQRLLNPGLQANPLDSESSLTINGEIRRSDGRRTRWINGEENQATGPAAATNVPVGDTVYPGTGEREGLLRGGRIIIKPGGTAR</sequence>
<keyword evidence="3" id="KW-1185">Reference proteome</keyword>
<dbReference type="STRING" id="281362.AT959_06980"/>
<protein>
    <recommendedName>
        <fullName evidence="4">Flagella basal body P-ring formation protein FlgA</fullName>
    </recommendedName>
</protein>